<evidence type="ECO:0000313" key="7">
    <source>
        <dbReference type="Proteomes" id="UP000635384"/>
    </source>
</evidence>
<dbReference type="Proteomes" id="UP000635384">
    <property type="component" value="Unassembled WGS sequence"/>
</dbReference>
<dbReference type="PANTHER" id="PTHR43400:SF10">
    <property type="entry name" value="3-OXOSTEROID 1-DEHYDROGENASE"/>
    <property type="match status" value="1"/>
</dbReference>
<evidence type="ECO:0000256" key="4">
    <source>
        <dbReference type="ARBA" id="ARBA00023002"/>
    </source>
</evidence>
<gene>
    <name evidence="6" type="ORF">IB285_13770</name>
</gene>
<evidence type="ECO:0000256" key="3">
    <source>
        <dbReference type="ARBA" id="ARBA00022827"/>
    </source>
</evidence>
<sequence length="543" mass="57975">MSCMSETDVIVLGCGPAGMTAALAAHEAGAAVALIERFDRIGGTGAVSGGVIWVADNPRQRAAGLEDSRENALAYFRSLDHGDLVDETLEAFVDAGPEALAFLEEAGALKVALLEGYPDYYLDRPGAKPDGGRALDHDLFALGKLGEWADWITAIEEPKPMMLRETPLGGGSGVVPPEELQRRMANNERGFGQAMIGRLLKACLDRGIEPILNVETRRLLRDGDGRVTGIEGSRDGEPFQLAARSGVIIATGGFEWDEDKRQTFLRGPMDAPASPPTARGEGLALAMESGAKLGNMTQGWWAPTLVIPDNPWPNGQQRAAPVLIERTVPHSLMVNRKGQRFCNEAANYSSLAGAFHQFDPQTYDYPNLPAWLIFDENYAERYPIGPRLPGQPMPDWVTRADTLEQLAGTIGVPPEELAKTVGRFNDHADAGHDPDFERGTRVYDHFYGDRSREGAAVTLGKVERGPFYAVEIRMGLLGTNGGARTDGKARILGHDGAPIAGLYGAGNAIACPTGGIYAGAGGTLGPALTFGYIAGRSAARANI</sequence>
<dbReference type="InterPro" id="IPR003953">
    <property type="entry name" value="FAD-dep_OxRdtase_2_FAD-bd"/>
</dbReference>
<dbReference type="EMBL" id="JACXLC010000001">
    <property type="protein sequence ID" value="MBD2843324.1"/>
    <property type="molecule type" value="Genomic_DNA"/>
</dbReference>
<dbReference type="InterPro" id="IPR027477">
    <property type="entry name" value="Succ_DH/fumarate_Rdtase_cat_sf"/>
</dbReference>
<evidence type="ECO:0000256" key="1">
    <source>
        <dbReference type="ARBA" id="ARBA00001974"/>
    </source>
</evidence>
<dbReference type="InterPro" id="IPR036188">
    <property type="entry name" value="FAD/NAD-bd_sf"/>
</dbReference>
<organism evidence="6 7">
    <name type="scientific">Erythrobacter rubeus</name>
    <dbReference type="NCBI Taxonomy" id="2760803"/>
    <lineage>
        <taxon>Bacteria</taxon>
        <taxon>Pseudomonadati</taxon>
        <taxon>Pseudomonadota</taxon>
        <taxon>Alphaproteobacteria</taxon>
        <taxon>Sphingomonadales</taxon>
        <taxon>Erythrobacteraceae</taxon>
        <taxon>Erythrobacter/Porphyrobacter group</taxon>
        <taxon>Erythrobacter</taxon>
    </lineage>
</organism>
<dbReference type="SUPFAM" id="SSF51905">
    <property type="entry name" value="FAD/NAD(P)-binding domain"/>
    <property type="match status" value="1"/>
</dbReference>
<evidence type="ECO:0000259" key="5">
    <source>
        <dbReference type="Pfam" id="PF00890"/>
    </source>
</evidence>
<protein>
    <submittedName>
        <fullName evidence="6">FAD-dependent oxidoreductase</fullName>
    </submittedName>
</protein>
<dbReference type="PANTHER" id="PTHR43400">
    <property type="entry name" value="FUMARATE REDUCTASE"/>
    <property type="match status" value="1"/>
</dbReference>
<dbReference type="PRINTS" id="PR00469">
    <property type="entry name" value="PNDRDTASEII"/>
</dbReference>
<dbReference type="Pfam" id="PF00890">
    <property type="entry name" value="FAD_binding_2"/>
    <property type="match status" value="1"/>
</dbReference>
<evidence type="ECO:0000256" key="2">
    <source>
        <dbReference type="ARBA" id="ARBA00022630"/>
    </source>
</evidence>
<dbReference type="InterPro" id="IPR050315">
    <property type="entry name" value="FAD-oxidoreductase_2"/>
</dbReference>
<accession>A0ABR8KRE7</accession>
<keyword evidence="7" id="KW-1185">Reference proteome</keyword>
<reference evidence="6 7" key="1">
    <citation type="submission" date="2020-09" db="EMBL/GenBank/DDBJ databases">
        <authorList>
            <person name="Yoon J.-W."/>
        </authorList>
    </citation>
    <scope>NUCLEOTIDE SEQUENCE [LARGE SCALE GENOMIC DNA]</scope>
    <source>
        <strain evidence="6 7">KMU-140</strain>
    </source>
</reference>
<keyword evidence="4" id="KW-0560">Oxidoreductase</keyword>
<evidence type="ECO:0000313" key="6">
    <source>
        <dbReference type="EMBL" id="MBD2843324.1"/>
    </source>
</evidence>
<comment type="caution">
    <text evidence="6">The sequence shown here is derived from an EMBL/GenBank/DDBJ whole genome shotgun (WGS) entry which is preliminary data.</text>
</comment>
<comment type="cofactor">
    <cofactor evidence="1">
        <name>FAD</name>
        <dbReference type="ChEBI" id="CHEBI:57692"/>
    </cofactor>
</comment>
<proteinExistence type="predicted"/>
<name>A0ABR8KRE7_9SPHN</name>
<keyword evidence="3" id="KW-0274">FAD</keyword>
<keyword evidence="2" id="KW-0285">Flavoprotein</keyword>
<feature type="domain" description="FAD-dependent oxidoreductase 2 FAD-binding" evidence="5">
    <location>
        <begin position="8"/>
        <end position="524"/>
    </location>
</feature>
<dbReference type="Gene3D" id="3.50.50.60">
    <property type="entry name" value="FAD/NAD(P)-binding domain"/>
    <property type="match status" value="2"/>
</dbReference>
<dbReference type="SUPFAM" id="SSF56425">
    <property type="entry name" value="Succinate dehydrogenase/fumarate reductase flavoprotein, catalytic domain"/>
    <property type="match status" value="1"/>
</dbReference>